<dbReference type="InterPro" id="IPR029058">
    <property type="entry name" value="AB_hydrolase_fold"/>
</dbReference>
<feature type="domain" description="Dienelactone hydrolase" evidence="2">
    <location>
        <begin position="94"/>
        <end position="287"/>
    </location>
</feature>
<dbReference type="InterPro" id="IPR050300">
    <property type="entry name" value="GDXG_lipolytic_enzyme"/>
</dbReference>
<dbReference type="PANTHER" id="PTHR48081">
    <property type="entry name" value="AB HYDROLASE SUPERFAMILY PROTEIN C4A8.06C"/>
    <property type="match status" value="1"/>
</dbReference>
<comment type="caution">
    <text evidence="3">The sequence shown here is derived from an EMBL/GenBank/DDBJ whole genome shotgun (WGS) entry which is preliminary data.</text>
</comment>
<organism evidence="3 4">
    <name type="scientific">Limisphaera ngatamarikiensis</name>
    <dbReference type="NCBI Taxonomy" id="1324935"/>
    <lineage>
        <taxon>Bacteria</taxon>
        <taxon>Pseudomonadati</taxon>
        <taxon>Verrucomicrobiota</taxon>
        <taxon>Verrucomicrobiia</taxon>
        <taxon>Limisphaerales</taxon>
        <taxon>Limisphaeraceae</taxon>
        <taxon>Limisphaera</taxon>
    </lineage>
</organism>
<keyword evidence="4" id="KW-1185">Reference proteome</keyword>
<protein>
    <submittedName>
        <fullName evidence="3">Alpha/beta hydrolase</fullName>
    </submittedName>
</protein>
<dbReference type="RefSeq" id="WP_165108333.1">
    <property type="nucleotide sequence ID" value="NZ_JAAKYA010000078.1"/>
</dbReference>
<evidence type="ECO:0000259" key="2">
    <source>
        <dbReference type="Pfam" id="PF01738"/>
    </source>
</evidence>
<evidence type="ECO:0000313" key="3">
    <source>
        <dbReference type="EMBL" id="NGO40015.1"/>
    </source>
</evidence>
<name>A0A6M1RTN4_9BACT</name>
<dbReference type="Pfam" id="PF01738">
    <property type="entry name" value="DLH"/>
    <property type="match status" value="1"/>
</dbReference>
<keyword evidence="1 3" id="KW-0378">Hydrolase</keyword>
<dbReference type="InterPro" id="IPR002925">
    <property type="entry name" value="Dienelactn_hydro"/>
</dbReference>
<dbReference type="SUPFAM" id="SSF53474">
    <property type="entry name" value="alpha/beta-Hydrolases"/>
    <property type="match status" value="1"/>
</dbReference>
<dbReference type="Gene3D" id="3.40.50.1820">
    <property type="entry name" value="alpha/beta hydrolase"/>
    <property type="match status" value="1"/>
</dbReference>
<accession>A0A6M1RTN4</accession>
<dbReference type="Proteomes" id="UP000477311">
    <property type="component" value="Unassembled WGS sequence"/>
</dbReference>
<dbReference type="EMBL" id="JAAKYA010000078">
    <property type="protein sequence ID" value="NGO40015.1"/>
    <property type="molecule type" value="Genomic_DNA"/>
</dbReference>
<reference evidence="3 4" key="1">
    <citation type="submission" date="2020-02" db="EMBL/GenBank/DDBJ databases">
        <title>Draft genome sequence of Limisphaera ngatamarikiensis NGM72.4T, a thermophilic Verrucomicrobia grouped in subdivision 3.</title>
        <authorList>
            <person name="Carere C.R."/>
            <person name="Steen J."/>
            <person name="Hugenholtz P."/>
            <person name="Stott M.B."/>
        </authorList>
    </citation>
    <scope>NUCLEOTIDE SEQUENCE [LARGE SCALE GENOMIC DNA]</scope>
    <source>
        <strain evidence="3 4">NGM72.4</strain>
    </source>
</reference>
<dbReference type="AlphaFoldDB" id="A0A6M1RTN4"/>
<evidence type="ECO:0000256" key="1">
    <source>
        <dbReference type="ARBA" id="ARBA00022801"/>
    </source>
</evidence>
<sequence>MWRRWICTIGMVAGTLAAQDRVIPLYEGPAPGSENWTHTERENTSNLWNTRIVFNVSRPTLTWFAPEPSRANGTAVIICPGGAFFALSIDSEGFDVARWLAARGVSAFVLKYRLVKCETDDPTREVMTRGPLDAVVAPVVKLAMADGLAAVRHVRQHAAEYKVNPRRVGIMGFSAGGTVAAAVAYNYESTSRPDFVAPIYLAYQWVPRERGVPADAPPMFILAATDDPLRLAPQSVELYQDWTLAGHSAELHLYARGGHGFGMRKQNLPTDRWIERFADWLEMQGWMKPAVNP</sequence>
<dbReference type="GO" id="GO:0016787">
    <property type="term" value="F:hydrolase activity"/>
    <property type="evidence" value="ECO:0007669"/>
    <property type="project" value="UniProtKB-KW"/>
</dbReference>
<proteinExistence type="predicted"/>
<dbReference type="PANTHER" id="PTHR48081:SF6">
    <property type="entry name" value="PEPTIDASE S9 PROLYL OLIGOPEPTIDASE CATALYTIC DOMAIN-CONTAINING PROTEIN"/>
    <property type="match status" value="1"/>
</dbReference>
<gene>
    <name evidence="3" type="ORF">G4L39_11520</name>
</gene>
<evidence type="ECO:0000313" key="4">
    <source>
        <dbReference type="Proteomes" id="UP000477311"/>
    </source>
</evidence>